<accession>A0A0A9B9E7</accession>
<protein>
    <submittedName>
        <fullName evidence="1">Uncharacterized protein</fullName>
    </submittedName>
</protein>
<proteinExistence type="predicted"/>
<sequence length="23" mass="2687">MHINQFLVFICYPAYDCSNSSFS</sequence>
<reference evidence="1" key="1">
    <citation type="submission" date="2014-09" db="EMBL/GenBank/DDBJ databases">
        <authorList>
            <person name="Magalhaes I.L.F."/>
            <person name="Oliveira U."/>
            <person name="Santos F.R."/>
            <person name="Vidigal T.H.D.A."/>
            <person name="Brescovit A.D."/>
            <person name="Santos A.J."/>
        </authorList>
    </citation>
    <scope>NUCLEOTIDE SEQUENCE</scope>
    <source>
        <tissue evidence="1">Shoot tissue taken approximately 20 cm above the soil surface</tissue>
    </source>
</reference>
<dbReference type="EMBL" id="GBRH01237944">
    <property type="protein sequence ID" value="JAD59951.1"/>
    <property type="molecule type" value="Transcribed_RNA"/>
</dbReference>
<organism evidence="1">
    <name type="scientific">Arundo donax</name>
    <name type="common">Giant reed</name>
    <name type="synonym">Donax arundinaceus</name>
    <dbReference type="NCBI Taxonomy" id="35708"/>
    <lineage>
        <taxon>Eukaryota</taxon>
        <taxon>Viridiplantae</taxon>
        <taxon>Streptophyta</taxon>
        <taxon>Embryophyta</taxon>
        <taxon>Tracheophyta</taxon>
        <taxon>Spermatophyta</taxon>
        <taxon>Magnoliopsida</taxon>
        <taxon>Liliopsida</taxon>
        <taxon>Poales</taxon>
        <taxon>Poaceae</taxon>
        <taxon>PACMAD clade</taxon>
        <taxon>Arundinoideae</taxon>
        <taxon>Arundineae</taxon>
        <taxon>Arundo</taxon>
    </lineage>
</organism>
<reference evidence="1" key="2">
    <citation type="journal article" date="2015" name="Data Brief">
        <title>Shoot transcriptome of the giant reed, Arundo donax.</title>
        <authorList>
            <person name="Barrero R.A."/>
            <person name="Guerrero F.D."/>
            <person name="Moolhuijzen P."/>
            <person name="Goolsby J.A."/>
            <person name="Tidwell J."/>
            <person name="Bellgard S.E."/>
            <person name="Bellgard M.I."/>
        </authorList>
    </citation>
    <scope>NUCLEOTIDE SEQUENCE</scope>
    <source>
        <tissue evidence="1">Shoot tissue taken approximately 20 cm above the soil surface</tissue>
    </source>
</reference>
<dbReference type="AlphaFoldDB" id="A0A0A9B9E7"/>
<name>A0A0A9B9E7_ARUDO</name>
<evidence type="ECO:0000313" key="1">
    <source>
        <dbReference type="EMBL" id="JAD59951.1"/>
    </source>
</evidence>